<evidence type="ECO:0000256" key="7">
    <source>
        <dbReference type="ARBA" id="ARBA00022898"/>
    </source>
</evidence>
<keyword evidence="6" id="KW-0808">Transferase</keyword>
<gene>
    <name evidence="10" type="ORF">HQ43_00355</name>
</gene>
<evidence type="ECO:0000256" key="2">
    <source>
        <dbReference type="ARBA" id="ARBA00002824"/>
    </source>
</evidence>
<evidence type="ECO:0000259" key="9">
    <source>
        <dbReference type="Pfam" id="PF00266"/>
    </source>
</evidence>
<dbReference type="PANTHER" id="PTHR43586">
    <property type="entry name" value="CYSTEINE DESULFURASE"/>
    <property type="match status" value="1"/>
</dbReference>
<reference evidence="10 11" key="1">
    <citation type="submission" date="2014-08" db="EMBL/GenBank/DDBJ databases">
        <title>Porphyromonas canoris strain:OH2762 Genome sequencing.</title>
        <authorList>
            <person name="Wallis C."/>
            <person name="Deusch O."/>
            <person name="O'Flynn C."/>
            <person name="Davis I."/>
            <person name="Jospin G."/>
            <person name="Darling A.E."/>
            <person name="Coil D.A."/>
            <person name="Alexiev A."/>
            <person name="Horsfall A."/>
            <person name="Kirkwood N."/>
            <person name="Harris S."/>
            <person name="Eisen J.A."/>
        </authorList>
    </citation>
    <scope>NUCLEOTIDE SEQUENCE [LARGE SCALE GENOMIC DNA]</scope>
    <source>
        <strain evidence="11">COT-108 OH2762</strain>
    </source>
</reference>
<proteinExistence type="inferred from homology"/>
<dbReference type="Proteomes" id="UP000030101">
    <property type="component" value="Unassembled WGS sequence"/>
</dbReference>
<dbReference type="PANTHER" id="PTHR43586:SF8">
    <property type="entry name" value="CYSTEINE DESULFURASE 1, CHLOROPLASTIC"/>
    <property type="match status" value="1"/>
</dbReference>
<feature type="domain" description="Aminotransferase class V" evidence="9">
    <location>
        <begin position="25"/>
        <end position="396"/>
    </location>
</feature>
<dbReference type="EMBL" id="JQZV01000001">
    <property type="protein sequence ID" value="KGN93626.1"/>
    <property type="molecule type" value="Genomic_DNA"/>
</dbReference>
<evidence type="ECO:0000256" key="6">
    <source>
        <dbReference type="ARBA" id="ARBA00022679"/>
    </source>
</evidence>
<dbReference type="PIRSF" id="PIRSF005572">
    <property type="entry name" value="NifS"/>
    <property type="match status" value="1"/>
</dbReference>
<evidence type="ECO:0000256" key="8">
    <source>
        <dbReference type="ARBA" id="ARBA00050776"/>
    </source>
</evidence>
<dbReference type="Gene3D" id="3.40.640.10">
    <property type="entry name" value="Type I PLP-dependent aspartate aminotransferase-like (Major domain)"/>
    <property type="match status" value="1"/>
</dbReference>
<comment type="catalytic activity">
    <reaction evidence="8">
        <text>(sulfur carrier)-H + L-cysteine = (sulfur carrier)-SH + L-alanine</text>
        <dbReference type="Rhea" id="RHEA:43892"/>
        <dbReference type="Rhea" id="RHEA-COMP:14737"/>
        <dbReference type="Rhea" id="RHEA-COMP:14739"/>
        <dbReference type="ChEBI" id="CHEBI:29917"/>
        <dbReference type="ChEBI" id="CHEBI:35235"/>
        <dbReference type="ChEBI" id="CHEBI:57972"/>
        <dbReference type="ChEBI" id="CHEBI:64428"/>
        <dbReference type="EC" id="2.8.1.7"/>
    </reaction>
</comment>
<evidence type="ECO:0000256" key="5">
    <source>
        <dbReference type="ARBA" id="ARBA00021850"/>
    </source>
</evidence>
<dbReference type="EC" id="2.8.1.7" evidence="4"/>
<protein>
    <recommendedName>
        <fullName evidence="5">Probable cysteine desulfurase</fullName>
        <ecNumber evidence="4">2.8.1.7</ecNumber>
    </recommendedName>
</protein>
<accession>A0ABR4XN78</accession>
<dbReference type="InterPro" id="IPR010970">
    <property type="entry name" value="Cys_dSase_SufS"/>
</dbReference>
<dbReference type="InterPro" id="IPR015424">
    <property type="entry name" value="PyrdxlP-dep_Trfase"/>
</dbReference>
<evidence type="ECO:0000256" key="4">
    <source>
        <dbReference type="ARBA" id="ARBA00012239"/>
    </source>
</evidence>
<evidence type="ECO:0000256" key="1">
    <source>
        <dbReference type="ARBA" id="ARBA00001933"/>
    </source>
</evidence>
<sequence length="408" mass="44601">MKLNIEKIRADFPALNTTIYNKPLVYLDNAATTHKPKSVLDALTDSYTHRNANIHRGVHRLSQDATEAHEAARTHIASFLSAPSKDEVLFTRGTTEGINLVASCYCEKFCKPGDEILVSRMEHHSNIVPWQMAAEKTGAVVKAVNVTPEGLLDLEHLASLLGERTKVVSLCHASNVLGTINPISRIAEMVHATGAILVVDGAQAVAHTAVNVQDLGADFYAFSGHKIYAPTGIGILWGRSDLLESMPPYQGGGEMIRTVSLDHGTTYNDLPFKYEAGTPDFISSVALSEAVRYVEEIGFAEIAAYEKELLDYATAQLTSEISDVRLIGTAPQKEAVLSFLIGDLHPFDVGTLLDRQGIAIRTGHHCAQPLMHHLGIEGTMRASFSFYNTKEEIDVFVHALKRAVDMLR</sequence>
<dbReference type="InterPro" id="IPR016454">
    <property type="entry name" value="Cysteine_dSase"/>
</dbReference>
<evidence type="ECO:0000313" key="11">
    <source>
        <dbReference type="Proteomes" id="UP000030101"/>
    </source>
</evidence>
<keyword evidence="7" id="KW-0663">Pyridoxal phosphate</keyword>
<dbReference type="InterPro" id="IPR015422">
    <property type="entry name" value="PyrdxlP-dep_Trfase_small"/>
</dbReference>
<dbReference type="InterPro" id="IPR000192">
    <property type="entry name" value="Aminotrans_V_dom"/>
</dbReference>
<evidence type="ECO:0000313" key="10">
    <source>
        <dbReference type="EMBL" id="KGN93626.1"/>
    </source>
</evidence>
<organism evidence="10 11">
    <name type="scientific">Porphyromonas canoris</name>
    <dbReference type="NCBI Taxonomy" id="36875"/>
    <lineage>
        <taxon>Bacteria</taxon>
        <taxon>Pseudomonadati</taxon>
        <taxon>Bacteroidota</taxon>
        <taxon>Bacteroidia</taxon>
        <taxon>Bacteroidales</taxon>
        <taxon>Porphyromonadaceae</taxon>
        <taxon>Porphyromonas</taxon>
    </lineage>
</organism>
<comment type="cofactor">
    <cofactor evidence="1">
        <name>pyridoxal 5'-phosphate</name>
        <dbReference type="ChEBI" id="CHEBI:597326"/>
    </cofactor>
</comment>
<comment type="function">
    <text evidence="2">Catalyzes the removal of elemental sulfur and selenium atoms from L-cysteine, L-cystine, L-selenocysteine, and L-selenocystine to produce L-alanine.</text>
</comment>
<dbReference type="CDD" id="cd06453">
    <property type="entry name" value="SufS_like"/>
    <property type="match status" value="1"/>
</dbReference>
<name>A0ABR4XN78_9PORP</name>
<dbReference type="NCBIfam" id="TIGR01979">
    <property type="entry name" value="sufS"/>
    <property type="match status" value="1"/>
</dbReference>
<dbReference type="InterPro" id="IPR015421">
    <property type="entry name" value="PyrdxlP-dep_Trfase_major"/>
</dbReference>
<comment type="caution">
    <text evidence="10">The sequence shown here is derived from an EMBL/GenBank/DDBJ whole genome shotgun (WGS) entry which is preliminary data.</text>
</comment>
<keyword evidence="11" id="KW-1185">Reference proteome</keyword>
<comment type="similarity">
    <text evidence="3">Belongs to the class-V pyridoxal-phosphate-dependent aminotransferase family. Csd subfamily.</text>
</comment>
<evidence type="ECO:0000256" key="3">
    <source>
        <dbReference type="ARBA" id="ARBA00010447"/>
    </source>
</evidence>
<dbReference type="SUPFAM" id="SSF53383">
    <property type="entry name" value="PLP-dependent transferases"/>
    <property type="match status" value="1"/>
</dbReference>
<dbReference type="Pfam" id="PF00266">
    <property type="entry name" value="Aminotran_5"/>
    <property type="match status" value="1"/>
</dbReference>
<dbReference type="Gene3D" id="3.90.1150.10">
    <property type="entry name" value="Aspartate Aminotransferase, domain 1"/>
    <property type="match status" value="1"/>
</dbReference>